<protein>
    <submittedName>
        <fullName evidence="1">Cell division protein FtsZ</fullName>
    </submittedName>
</protein>
<organism evidence="1 2">
    <name type="scientific">Amphibiibacter pelophylacis</name>
    <dbReference type="NCBI Taxonomy" id="1799477"/>
    <lineage>
        <taxon>Bacteria</taxon>
        <taxon>Pseudomonadati</taxon>
        <taxon>Pseudomonadota</taxon>
        <taxon>Betaproteobacteria</taxon>
        <taxon>Burkholderiales</taxon>
        <taxon>Sphaerotilaceae</taxon>
        <taxon>Amphibiibacter</taxon>
    </lineage>
</organism>
<accession>A0ACC6P5D9</accession>
<name>A0ACC6P5D9_9BURK</name>
<sequence length="393" mass="40977">MNIEMVDTFNQGTQIKVIGVGGGGGNAVEHMIRQEIQGVEFLCANTDQQALGRSSAHLQIPLGASGLGAGSKPAVGRQTAEESEDRLRAALEGANLIFITAGMGGGTGTGAAPVIARIAKDMGILTVAVVTKPFEFEGTSRMKAAESGLAELEANVDSLIVVQNEKLYEVYGDDMLLDELYAKADDVLKSAVSGIIDVIRGEGMVNVDFNDLKTIMQEPGKAIMGTALATGPDRAIKAADAAMACPLLDGVDVKGAKGMLVLFAASRKNLKGSEAKAASLHVRSKADPDVEFKYGLTFDESLGDGMRVTVIATGLQAQTARRNVPLSVISTQPQSMLRTGTDNQPAYVGSNPVGGMLPTRPSSAVFGSRQSSAMAAAGVDDYEVPAFLRKQAD</sequence>
<proteinExistence type="predicted"/>
<evidence type="ECO:0000313" key="2">
    <source>
        <dbReference type="Proteomes" id="UP001364695"/>
    </source>
</evidence>
<dbReference type="Proteomes" id="UP001364695">
    <property type="component" value="Unassembled WGS sequence"/>
</dbReference>
<gene>
    <name evidence="1" type="primary">ftsZ</name>
    <name evidence="1" type="ORF">RV045_13595</name>
</gene>
<dbReference type="EMBL" id="JAWDIE010000028">
    <property type="protein sequence ID" value="MEJ7139454.1"/>
    <property type="molecule type" value="Genomic_DNA"/>
</dbReference>
<keyword evidence="2" id="KW-1185">Reference proteome</keyword>
<keyword evidence="1" id="KW-0132">Cell division</keyword>
<comment type="caution">
    <text evidence="1">The sequence shown here is derived from an EMBL/GenBank/DDBJ whole genome shotgun (WGS) entry which is preliminary data.</text>
</comment>
<keyword evidence="1" id="KW-0131">Cell cycle</keyword>
<reference evidence="1" key="1">
    <citation type="submission" date="2023-10" db="EMBL/GenBank/DDBJ databases">
        <title>Amphibacter perezi, gen. nov., sp. nov. a novel taxa of the family Comamonadaceae, class Betaproteobacteria isolated from the skin microbiota of Pelophylax perezi from different populations.</title>
        <authorList>
            <person name="Costa S."/>
            <person name="Proenca D.N."/>
            <person name="Lopes I."/>
            <person name="Morais P.V."/>
        </authorList>
    </citation>
    <scope>NUCLEOTIDE SEQUENCE</scope>
    <source>
        <strain evidence="1">SL12-8</strain>
    </source>
</reference>
<evidence type="ECO:0000313" key="1">
    <source>
        <dbReference type="EMBL" id="MEJ7139454.1"/>
    </source>
</evidence>